<gene>
    <name evidence="1" type="ordered locus">Niako_5975</name>
</gene>
<protein>
    <submittedName>
        <fullName evidence="1">Uncharacterized protein</fullName>
    </submittedName>
</protein>
<accession>G8TRQ7</accession>
<dbReference type="OrthoDB" id="1550656at2"/>
<sequence length="221" mass="24405">MQWSIMLVVLSFLTGCKHHVDTTPSKIVLVLPFDRNPSGNWQIGYSLHDNLSLSEFRLSTFADTSNIIGLWHPATGSAGYYPYVGQNRTDKVQVDPTNSWAAKPGEIVIEGSNSGQYGIVRFIVPVSGQYKLKATFEGVHIRLSSTDVHILLNDQHLFDDIIEGYGGDPSLSEQKGTHPVTSWASTIQLNKGDILTFAVGYGNNKTFYNDTTGLLLSIERE</sequence>
<dbReference type="STRING" id="700598.Niako_5975"/>
<organism evidence="1 2">
    <name type="scientific">Niastella koreensis (strain DSM 17620 / KACC 11465 / NBRC 106392 / GR20-10)</name>
    <dbReference type="NCBI Taxonomy" id="700598"/>
    <lineage>
        <taxon>Bacteria</taxon>
        <taxon>Pseudomonadati</taxon>
        <taxon>Bacteroidota</taxon>
        <taxon>Chitinophagia</taxon>
        <taxon>Chitinophagales</taxon>
        <taxon>Chitinophagaceae</taxon>
        <taxon>Niastella</taxon>
    </lineage>
</organism>
<dbReference type="RefSeq" id="WP_014222114.1">
    <property type="nucleotide sequence ID" value="NC_016609.1"/>
</dbReference>
<name>G8TRQ7_NIAKG</name>
<reference evidence="1 2" key="1">
    <citation type="submission" date="2011-12" db="EMBL/GenBank/DDBJ databases">
        <title>The complete genome of Niastella koreensis GR20-10.</title>
        <authorList>
            <consortium name="US DOE Joint Genome Institute (JGI-PGF)"/>
            <person name="Lucas S."/>
            <person name="Han J."/>
            <person name="Lapidus A."/>
            <person name="Bruce D."/>
            <person name="Goodwin L."/>
            <person name="Pitluck S."/>
            <person name="Peters L."/>
            <person name="Kyrpides N."/>
            <person name="Mavromatis K."/>
            <person name="Ivanova N."/>
            <person name="Mikhailova N."/>
            <person name="Davenport K."/>
            <person name="Saunders E."/>
            <person name="Detter J.C."/>
            <person name="Tapia R."/>
            <person name="Han C."/>
            <person name="Land M."/>
            <person name="Hauser L."/>
            <person name="Markowitz V."/>
            <person name="Cheng J.-F."/>
            <person name="Hugenholtz P."/>
            <person name="Woyke T."/>
            <person name="Wu D."/>
            <person name="Tindall B."/>
            <person name="Pomrenke H."/>
            <person name="Brambilla E."/>
            <person name="Klenk H.-P."/>
            <person name="Eisen J.A."/>
        </authorList>
    </citation>
    <scope>NUCLEOTIDE SEQUENCE [LARGE SCALE GENOMIC DNA]</scope>
    <source>
        <strain evidence="2">DSM 17620 / KACC 11465 / NBRC 106392 / GR20-10</strain>
    </source>
</reference>
<dbReference type="AlphaFoldDB" id="G8TRQ7"/>
<evidence type="ECO:0000313" key="2">
    <source>
        <dbReference type="Proteomes" id="UP000005438"/>
    </source>
</evidence>
<proteinExistence type="predicted"/>
<dbReference type="Proteomes" id="UP000005438">
    <property type="component" value="Chromosome"/>
</dbReference>
<dbReference type="EMBL" id="CP003178">
    <property type="protein sequence ID" value="AEW02204.1"/>
    <property type="molecule type" value="Genomic_DNA"/>
</dbReference>
<dbReference type="KEGG" id="nko:Niako_5975"/>
<evidence type="ECO:0000313" key="1">
    <source>
        <dbReference type="EMBL" id="AEW02204.1"/>
    </source>
</evidence>
<dbReference type="HOGENOM" id="CLU_1249518_0_0_10"/>